<gene>
    <name evidence="1" type="ORF">EDM58_24365</name>
</gene>
<dbReference type="AlphaFoldDB" id="A0A3M8C0E8"/>
<accession>A0A3M8C0E8</accession>
<dbReference type="RefSeq" id="WP_122915639.1">
    <property type="nucleotide sequence ID" value="NZ_RHHT01000077.1"/>
</dbReference>
<organism evidence="1 2">
    <name type="scientific">Brevibacillus panacihumi</name>
    <dbReference type="NCBI Taxonomy" id="497735"/>
    <lineage>
        <taxon>Bacteria</taxon>
        <taxon>Bacillati</taxon>
        <taxon>Bacillota</taxon>
        <taxon>Bacilli</taxon>
        <taxon>Bacillales</taxon>
        <taxon>Paenibacillaceae</taxon>
        <taxon>Brevibacillus</taxon>
    </lineage>
</organism>
<evidence type="ECO:0000313" key="1">
    <source>
        <dbReference type="EMBL" id="RNB69071.1"/>
    </source>
</evidence>
<sequence>MDPLIIEPGKGIGTIELGMSRQEVEACIQEYTAKYRKPSYSKNYFEHVFMVKYDEDERVHFIEIPSSLKDFFTCSFRGMDVFNTKAEELVAKVDEISPYDRDDWEVGYMYMFPALGLSFWRPNIFKEEFLQEEWFLEMHPDIQEDEKKHLYFESVSIKK</sequence>
<dbReference type="EMBL" id="RHHT01000077">
    <property type="protein sequence ID" value="RNB69071.1"/>
    <property type="molecule type" value="Genomic_DNA"/>
</dbReference>
<proteinExistence type="predicted"/>
<protein>
    <submittedName>
        <fullName evidence="1">Uncharacterized protein</fullName>
    </submittedName>
</protein>
<comment type="caution">
    <text evidence="1">The sequence shown here is derived from an EMBL/GenBank/DDBJ whole genome shotgun (WGS) entry which is preliminary data.</text>
</comment>
<name>A0A3M8C0E8_9BACL</name>
<reference evidence="1 2" key="1">
    <citation type="submission" date="2018-10" db="EMBL/GenBank/DDBJ databases">
        <title>Phylogenomics of Brevibacillus.</title>
        <authorList>
            <person name="Dunlap C."/>
        </authorList>
    </citation>
    <scope>NUCLEOTIDE SEQUENCE [LARGE SCALE GENOMIC DNA]</scope>
    <source>
        <strain evidence="1 2">JCM 15085</strain>
    </source>
</reference>
<dbReference type="Proteomes" id="UP000281915">
    <property type="component" value="Unassembled WGS sequence"/>
</dbReference>
<evidence type="ECO:0000313" key="2">
    <source>
        <dbReference type="Proteomes" id="UP000281915"/>
    </source>
</evidence>